<organism evidence="2 3">
    <name type="scientific">Caenorhabditis remanei</name>
    <name type="common">Caenorhabditis vulgaris</name>
    <dbReference type="NCBI Taxonomy" id="31234"/>
    <lineage>
        <taxon>Eukaryota</taxon>
        <taxon>Metazoa</taxon>
        <taxon>Ecdysozoa</taxon>
        <taxon>Nematoda</taxon>
        <taxon>Chromadorea</taxon>
        <taxon>Rhabditida</taxon>
        <taxon>Rhabditina</taxon>
        <taxon>Rhabditomorpha</taxon>
        <taxon>Rhabditoidea</taxon>
        <taxon>Rhabditidae</taxon>
        <taxon>Peloderinae</taxon>
        <taxon>Caenorhabditis</taxon>
    </lineage>
</organism>
<dbReference type="CTD" id="9822741"/>
<dbReference type="AlphaFoldDB" id="A0A6A5G236"/>
<name>A0A6A5G236_CAERE</name>
<sequence>MGEIRNVPKIDIDTVGVIDALMENDRLNEELAELILERERAIALYNAALDRLVHIQDDFENLQIDAVEDSENEVEDSENKDDDSENEIEVCDRQTQTIDSQEDNVIVQEDTTDDKEKNEE</sequence>
<proteinExistence type="predicted"/>
<dbReference type="GeneID" id="9822741"/>
<feature type="compositionally biased region" description="Acidic residues" evidence="1">
    <location>
        <begin position="66"/>
        <end position="89"/>
    </location>
</feature>
<dbReference type="EMBL" id="WUAV01000006">
    <property type="protein sequence ID" value="KAF1748732.1"/>
    <property type="molecule type" value="Genomic_DNA"/>
</dbReference>
<evidence type="ECO:0000313" key="3">
    <source>
        <dbReference type="Proteomes" id="UP000483820"/>
    </source>
</evidence>
<protein>
    <submittedName>
        <fullName evidence="2">Uncharacterized protein</fullName>
    </submittedName>
</protein>
<accession>A0A6A5G236</accession>
<dbReference type="RefSeq" id="XP_003093397.2">
    <property type="nucleotide sequence ID" value="XM_003093349.2"/>
</dbReference>
<comment type="caution">
    <text evidence="2">The sequence shown here is derived from an EMBL/GenBank/DDBJ whole genome shotgun (WGS) entry which is preliminary data.</text>
</comment>
<feature type="region of interest" description="Disordered" evidence="1">
    <location>
        <begin position="66"/>
        <end position="120"/>
    </location>
</feature>
<gene>
    <name evidence="2" type="ORF">GCK72_025199</name>
</gene>
<evidence type="ECO:0000313" key="2">
    <source>
        <dbReference type="EMBL" id="KAF1748732.1"/>
    </source>
</evidence>
<dbReference type="Proteomes" id="UP000483820">
    <property type="component" value="Chromosome X"/>
</dbReference>
<dbReference type="KEGG" id="crq:GCK72_025199"/>
<reference evidence="2 3" key="1">
    <citation type="submission" date="2019-12" db="EMBL/GenBank/DDBJ databases">
        <title>Chromosome-level assembly of the Caenorhabditis remanei genome.</title>
        <authorList>
            <person name="Teterina A.A."/>
            <person name="Willis J.H."/>
            <person name="Phillips P.C."/>
        </authorList>
    </citation>
    <scope>NUCLEOTIDE SEQUENCE [LARGE SCALE GENOMIC DNA]</scope>
    <source>
        <strain evidence="2 3">PX506</strain>
        <tissue evidence="2">Whole organism</tissue>
    </source>
</reference>
<evidence type="ECO:0000256" key="1">
    <source>
        <dbReference type="SAM" id="MobiDB-lite"/>
    </source>
</evidence>